<organism evidence="2 3">
    <name type="scientific">Pleurodeles waltl</name>
    <name type="common">Iberian ribbed newt</name>
    <dbReference type="NCBI Taxonomy" id="8319"/>
    <lineage>
        <taxon>Eukaryota</taxon>
        <taxon>Metazoa</taxon>
        <taxon>Chordata</taxon>
        <taxon>Craniata</taxon>
        <taxon>Vertebrata</taxon>
        <taxon>Euteleostomi</taxon>
        <taxon>Amphibia</taxon>
        <taxon>Batrachia</taxon>
        <taxon>Caudata</taxon>
        <taxon>Salamandroidea</taxon>
        <taxon>Salamandridae</taxon>
        <taxon>Pleurodelinae</taxon>
        <taxon>Pleurodeles</taxon>
    </lineage>
</organism>
<evidence type="ECO:0000256" key="1">
    <source>
        <dbReference type="SAM" id="MobiDB-lite"/>
    </source>
</evidence>
<name>A0AAV7P574_PLEWA</name>
<dbReference type="EMBL" id="JANPWB010000011">
    <property type="protein sequence ID" value="KAJ1122014.1"/>
    <property type="molecule type" value="Genomic_DNA"/>
</dbReference>
<feature type="compositionally biased region" description="Low complexity" evidence="1">
    <location>
        <begin position="85"/>
        <end position="94"/>
    </location>
</feature>
<keyword evidence="3" id="KW-1185">Reference proteome</keyword>
<evidence type="ECO:0000313" key="2">
    <source>
        <dbReference type="EMBL" id="KAJ1122014.1"/>
    </source>
</evidence>
<feature type="compositionally biased region" description="Basic and acidic residues" evidence="1">
    <location>
        <begin position="13"/>
        <end position="30"/>
    </location>
</feature>
<protein>
    <submittedName>
        <fullName evidence="2">Uncharacterized protein</fullName>
    </submittedName>
</protein>
<proteinExistence type="predicted"/>
<accession>A0AAV7P574</accession>
<feature type="compositionally biased region" description="Polar residues" evidence="1">
    <location>
        <begin position="36"/>
        <end position="49"/>
    </location>
</feature>
<evidence type="ECO:0000313" key="3">
    <source>
        <dbReference type="Proteomes" id="UP001066276"/>
    </source>
</evidence>
<feature type="compositionally biased region" description="Polar residues" evidence="1">
    <location>
        <begin position="1"/>
        <end position="10"/>
    </location>
</feature>
<sequence length="146" mass="15917">MPQSASTGSARQDLARDCLRARREQREQKRLAPAYPSQQDSRTPPQISSGVPKLLKPAREREWGTASAGIQTGDKSSPPRPAAPPSSRSSASPRLTLRDRHRAKPRREPPGTSVSVSVQPPASATVVNTGHRHISTHRYIGTPAYR</sequence>
<reference evidence="2" key="1">
    <citation type="journal article" date="2022" name="bioRxiv">
        <title>Sequencing and chromosome-scale assembly of the giantPleurodeles waltlgenome.</title>
        <authorList>
            <person name="Brown T."/>
            <person name="Elewa A."/>
            <person name="Iarovenko S."/>
            <person name="Subramanian E."/>
            <person name="Araus A.J."/>
            <person name="Petzold A."/>
            <person name="Susuki M."/>
            <person name="Suzuki K.-i.T."/>
            <person name="Hayashi T."/>
            <person name="Toyoda A."/>
            <person name="Oliveira C."/>
            <person name="Osipova E."/>
            <person name="Leigh N.D."/>
            <person name="Simon A."/>
            <person name="Yun M.H."/>
        </authorList>
    </citation>
    <scope>NUCLEOTIDE SEQUENCE</scope>
    <source>
        <strain evidence="2">20211129_DDA</strain>
        <tissue evidence="2">Liver</tissue>
    </source>
</reference>
<feature type="compositionally biased region" description="Low complexity" evidence="1">
    <location>
        <begin position="112"/>
        <end position="127"/>
    </location>
</feature>
<dbReference type="AlphaFoldDB" id="A0AAV7P574"/>
<gene>
    <name evidence="2" type="ORF">NDU88_000520</name>
</gene>
<feature type="region of interest" description="Disordered" evidence="1">
    <location>
        <begin position="1"/>
        <end position="146"/>
    </location>
</feature>
<comment type="caution">
    <text evidence="2">The sequence shown here is derived from an EMBL/GenBank/DDBJ whole genome shotgun (WGS) entry which is preliminary data.</text>
</comment>
<dbReference type="Proteomes" id="UP001066276">
    <property type="component" value="Chromosome 7"/>
</dbReference>